<evidence type="ECO:0000259" key="12">
    <source>
        <dbReference type="Pfam" id="PF01693"/>
    </source>
</evidence>
<keyword evidence="10" id="KW-0460">Magnesium</keyword>
<evidence type="ECO:0000256" key="5">
    <source>
        <dbReference type="ARBA" id="ARBA00017721"/>
    </source>
</evidence>
<sequence length="177" mass="19678">MTDFESCREVVRRGGFTDLLLLVFWSVTALLHFLITELFRVVDDLLGKRLRSVLAADRLSAGGDRREVDVNADGVLFRDLGEGSRSRSPGLRSGKLRLGTSAIRTCSGKKIDNRSETLGDGCGSKYIGFTKFYVVRKGRVAGIYSNWEECNAQVYGFKGAQYKSFRSLKDALNYQSG</sequence>
<evidence type="ECO:0000256" key="4">
    <source>
        <dbReference type="ARBA" id="ARBA00012180"/>
    </source>
</evidence>
<keyword evidence="11" id="KW-1133">Transmembrane helix</keyword>
<dbReference type="Gene3D" id="3.40.970.10">
    <property type="entry name" value="Ribonuclease H1, N-terminal domain"/>
    <property type="match status" value="1"/>
</dbReference>
<dbReference type="InterPro" id="IPR011320">
    <property type="entry name" value="RNase_H1_N"/>
</dbReference>
<keyword evidence="11" id="KW-0812">Transmembrane</keyword>
<evidence type="ECO:0000256" key="3">
    <source>
        <dbReference type="ARBA" id="ARBA00005300"/>
    </source>
</evidence>
<dbReference type="AlphaFoldDB" id="A0A8T0HTL0"/>
<dbReference type="SUPFAM" id="SSF55658">
    <property type="entry name" value="L9 N-domain-like"/>
    <property type="match status" value="1"/>
</dbReference>
<feature type="domain" description="Ribonuclease H1 N-terminal" evidence="12">
    <location>
        <begin position="131"/>
        <end position="174"/>
    </location>
</feature>
<protein>
    <recommendedName>
        <fullName evidence="5">Ribonuclease H</fullName>
        <ecNumber evidence="4">3.1.26.4</ecNumber>
    </recommendedName>
</protein>
<organism evidence="13 14">
    <name type="scientific">Ceratodon purpureus</name>
    <name type="common">Fire moss</name>
    <name type="synonym">Dicranum purpureum</name>
    <dbReference type="NCBI Taxonomy" id="3225"/>
    <lineage>
        <taxon>Eukaryota</taxon>
        <taxon>Viridiplantae</taxon>
        <taxon>Streptophyta</taxon>
        <taxon>Embryophyta</taxon>
        <taxon>Bryophyta</taxon>
        <taxon>Bryophytina</taxon>
        <taxon>Bryopsida</taxon>
        <taxon>Dicranidae</taxon>
        <taxon>Pseudoditrichales</taxon>
        <taxon>Ditrichaceae</taxon>
        <taxon>Ceratodon</taxon>
    </lineage>
</organism>
<dbReference type="EMBL" id="CM026426">
    <property type="protein sequence ID" value="KAG0573853.1"/>
    <property type="molecule type" value="Genomic_DNA"/>
</dbReference>
<dbReference type="GO" id="GO:0046872">
    <property type="term" value="F:metal ion binding"/>
    <property type="evidence" value="ECO:0007669"/>
    <property type="project" value="UniProtKB-KW"/>
</dbReference>
<evidence type="ECO:0000256" key="1">
    <source>
        <dbReference type="ARBA" id="ARBA00001946"/>
    </source>
</evidence>
<evidence type="ECO:0000256" key="9">
    <source>
        <dbReference type="ARBA" id="ARBA00022801"/>
    </source>
</evidence>
<keyword evidence="14" id="KW-1185">Reference proteome</keyword>
<evidence type="ECO:0000313" key="14">
    <source>
        <dbReference type="Proteomes" id="UP000822688"/>
    </source>
</evidence>
<keyword evidence="7" id="KW-0479">Metal-binding</keyword>
<accession>A0A8T0HTL0</accession>
<dbReference type="InterPro" id="IPR009027">
    <property type="entry name" value="Ribosomal_bL9/RNase_H1_N"/>
</dbReference>
<comment type="caution">
    <text evidence="13">The sequence shown here is derived from an EMBL/GenBank/DDBJ whole genome shotgun (WGS) entry which is preliminary data.</text>
</comment>
<dbReference type="Proteomes" id="UP000822688">
    <property type="component" value="Chromosome V"/>
</dbReference>
<comment type="function">
    <text evidence="2">Endonuclease that specifically degrades the RNA of RNA-DNA hybrids.</text>
</comment>
<comment type="cofactor">
    <cofactor evidence="1">
        <name>Mg(2+)</name>
        <dbReference type="ChEBI" id="CHEBI:18420"/>
    </cofactor>
</comment>
<evidence type="ECO:0000256" key="7">
    <source>
        <dbReference type="ARBA" id="ARBA00022723"/>
    </source>
</evidence>
<evidence type="ECO:0000256" key="8">
    <source>
        <dbReference type="ARBA" id="ARBA00022759"/>
    </source>
</evidence>
<keyword evidence="8" id="KW-0255">Endonuclease</keyword>
<dbReference type="Pfam" id="PF01693">
    <property type="entry name" value="Cauli_VI"/>
    <property type="match status" value="1"/>
</dbReference>
<dbReference type="EC" id="3.1.26.4" evidence="4"/>
<reference evidence="13" key="1">
    <citation type="submission" date="2020-06" db="EMBL/GenBank/DDBJ databases">
        <title>WGS assembly of Ceratodon purpureus strain R40.</title>
        <authorList>
            <person name="Carey S.B."/>
            <person name="Jenkins J."/>
            <person name="Shu S."/>
            <person name="Lovell J.T."/>
            <person name="Sreedasyam A."/>
            <person name="Maumus F."/>
            <person name="Tiley G.P."/>
            <person name="Fernandez-Pozo N."/>
            <person name="Barry K."/>
            <person name="Chen C."/>
            <person name="Wang M."/>
            <person name="Lipzen A."/>
            <person name="Daum C."/>
            <person name="Saski C.A."/>
            <person name="Payton A.C."/>
            <person name="Mcbreen J.C."/>
            <person name="Conrad R.E."/>
            <person name="Kollar L.M."/>
            <person name="Olsson S."/>
            <person name="Huttunen S."/>
            <person name="Landis J.B."/>
            <person name="Wickett N.J."/>
            <person name="Johnson M.G."/>
            <person name="Rensing S.A."/>
            <person name="Grimwood J."/>
            <person name="Schmutz J."/>
            <person name="Mcdaniel S.F."/>
        </authorList>
    </citation>
    <scope>NUCLEOTIDE SEQUENCE</scope>
    <source>
        <strain evidence="13">R40</strain>
    </source>
</reference>
<dbReference type="FunFam" id="3.40.970.10:FF:000002">
    <property type="entry name" value="Ribonuclease H"/>
    <property type="match status" value="1"/>
</dbReference>
<comment type="similarity">
    <text evidence="3">Belongs to the RNase H family.</text>
</comment>
<evidence type="ECO:0000313" key="13">
    <source>
        <dbReference type="EMBL" id="KAG0573853.1"/>
    </source>
</evidence>
<evidence type="ECO:0000256" key="10">
    <source>
        <dbReference type="ARBA" id="ARBA00022842"/>
    </source>
</evidence>
<evidence type="ECO:0000256" key="2">
    <source>
        <dbReference type="ARBA" id="ARBA00004065"/>
    </source>
</evidence>
<keyword evidence="11" id="KW-0472">Membrane</keyword>
<dbReference type="GO" id="GO:0004523">
    <property type="term" value="F:RNA-DNA hybrid ribonuclease activity"/>
    <property type="evidence" value="ECO:0007669"/>
    <property type="project" value="UniProtKB-EC"/>
</dbReference>
<feature type="transmembrane region" description="Helical" evidence="11">
    <location>
        <begin position="20"/>
        <end position="42"/>
    </location>
</feature>
<evidence type="ECO:0000256" key="6">
    <source>
        <dbReference type="ARBA" id="ARBA00022722"/>
    </source>
</evidence>
<gene>
    <name evidence="13" type="ORF">KC19_VG215300</name>
</gene>
<evidence type="ECO:0000256" key="11">
    <source>
        <dbReference type="SAM" id="Phobius"/>
    </source>
</evidence>
<proteinExistence type="inferred from homology"/>
<name>A0A8T0HTL0_CERPU</name>
<keyword evidence="9" id="KW-0378">Hydrolase</keyword>
<dbReference type="InterPro" id="IPR037056">
    <property type="entry name" value="RNase_H1_N_sf"/>
</dbReference>
<keyword evidence="6" id="KW-0540">Nuclease</keyword>